<organism evidence="2 3">
    <name type="scientific">Penicillium brevicompactum</name>
    <dbReference type="NCBI Taxonomy" id="5074"/>
    <lineage>
        <taxon>Eukaryota</taxon>
        <taxon>Fungi</taxon>
        <taxon>Dikarya</taxon>
        <taxon>Ascomycota</taxon>
        <taxon>Pezizomycotina</taxon>
        <taxon>Eurotiomycetes</taxon>
        <taxon>Eurotiomycetidae</taxon>
        <taxon>Eurotiales</taxon>
        <taxon>Aspergillaceae</taxon>
        <taxon>Penicillium</taxon>
    </lineage>
</organism>
<accession>A0A9W9R4D3</accession>
<feature type="compositionally biased region" description="Basic and acidic residues" evidence="1">
    <location>
        <begin position="13"/>
        <end position="35"/>
    </location>
</feature>
<reference evidence="2" key="1">
    <citation type="submission" date="2022-12" db="EMBL/GenBank/DDBJ databases">
        <authorList>
            <person name="Petersen C."/>
        </authorList>
    </citation>
    <scope>NUCLEOTIDE SEQUENCE</scope>
    <source>
        <strain evidence="2">IBT 35675</strain>
    </source>
</reference>
<name>A0A9W9R4D3_PENBR</name>
<gene>
    <name evidence="2" type="ORF">N7541_006071</name>
</gene>
<keyword evidence="3" id="KW-1185">Reference proteome</keyword>
<dbReference type="Proteomes" id="UP001148299">
    <property type="component" value="Unassembled WGS sequence"/>
</dbReference>
<reference evidence="2" key="2">
    <citation type="journal article" date="2023" name="IMA Fungus">
        <title>Comparative genomic study of the Penicillium genus elucidates a diverse pangenome and 15 lateral gene transfer events.</title>
        <authorList>
            <person name="Petersen C."/>
            <person name="Sorensen T."/>
            <person name="Nielsen M.R."/>
            <person name="Sondergaard T.E."/>
            <person name="Sorensen J.L."/>
            <person name="Fitzpatrick D.A."/>
            <person name="Frisvad J.C."/>
            <person name="Nielsen K.L."/>
        </authorList>
    </citation>
    <scope>NUCLEOTIDE SEQUENCE</scope>
    <source>
        <strain evidence="2">IBT 35675</strain>
    </source>
</reference>
<comment type="caution">
    <text evidence="2">The sequence shown here is derived from an EMBL/GenBank/DDBJ whole genome shotgun (WGS) entry which is preliminary data.</text>
</comment>
<feature type="region of interest" description="Disordered" evidence="1">
    <location>
        <begin position="1"/>
        <end position="79"/>
    </location>
</feature>
<protein>
    <submittedName>
        <fullName evidence="2">Uncharacterized protein</fullName>
    </submittedName>
</protein>
<evidence type="ECO:0000313" key="3">
    <source>
        <dbReference type="Proteomes" id="UP001148299"/>
    </source>
</evidence>
<evidence type="ECO:0000256" key="1">
    <source>
        <dbReference type="SAM" id="MobiDB-lite"/>
    </source>
</evidence>
<dbReference type="AlphaFoldDB" id="A0A9W9R4D3"/>
<feature type="compositionally biased region" description="Basic and acidic residues" evidence="1">
    <location>
        <begin position="43"/>
        <end position="53"/>
    </location>
</feature>
<proteinExistence type="predicted"/>
<dbReference type="EMBL" id="JAPZBR010000005">
    <property type="protein sequence ID" value="KAJ5353507.1"/>
    <property type="molecule type" value="Genomic_DNA"/>
</dbReference>
<sequence length="116" mass="12878">MASRNDLAPTGRPAKDDPPSNKPSATEEAKTERHVTFSPPPRRPHDATRKDTEAPTILPKSPAVTKRTLGHTAGSGPEFERVKAEWRNYLAEEQALMDQKTREALMTAIARNNARH</sequence>
<evidence type="ECO:0000313" key="2">
    <source>
        <dbReference type="EMBL" id="KAJ5353507.1"/>
    </source>
</evidence>